<feature type="domain" description="6-Cys" evidence="8">
    <location>
        <begin position="804"/>
        <end position="933"/>
    </location>
</feature>
<keyword evidence="10" id="KW-1185">Reference proteome</keyword>
<reference evidence="10" key="1">
    <citation type="journal article" date="2014" name="Nucleic Acids Res.">
        <title>The evolutionary dynamics of variant antigen genes in Babesia reveal a history of genomic innovation underlying host-parasite interaction.</title>
        <authorList>
            <person name="Jackson A.P."/>
            <person name="Otto T.D."/>
            <person name="Darby A."/>
            <person name="Ramaprasad A."/>
            <person name="Xia D."/>
            <person name="Echaide I.E."/>
            <person name="Farber M."/>
            <person name="Gahlot S."/>
            <person name="Gamble J."/>
            <person name="Gupta D."/>
            <person name="Gupta Y."/>
            <person name="Jackson L."/>
            <person name="Malandrin L."/>
            <person name="Malas T.B."/>
            <person name="Moussa E."/>
            <person name="Nair M."/>
            <person name="Reid A.J."/>
            <person name="Sanders M."/>
            <person name="Sharma J."/>
            <person name="Tracey A."/>
            <person name="Quail M.A."/>
            <person name="Weir W."/>
            <person name="Wastling J.M."/>
            <person name="Hall N."/>
            <person name="Willadsen P."/>
            <person name="Lingelbach K."/>
            <person name="Shiels B."/>
            <person name="Tait A."/>
            <person name="Berriman M."/>
            <person name="Allred D.R."/>
            <person name="Pain A."/>
        </authorList>
    </citation>
    <scope>NUCLEOTIDE SEQUENCE [LARGE SCALE GENOMIC DNA]</scope>
    <source>
        <strain evidence="10">Bond</strain>
    </source>
</reference>
<dbReference type="PROSITE" id="PS51701">
    <property type="entry name" value="6_CYS"/>
    <property type="match status" value="1"/>
</dbReference>
<dbReference type="AlphaFoldDB" id="A0A061D7E7"/>
<keyword evidence="5" id="KW-0472">Membrane</keyword>
<evidence type="ECO:0000259" key="8">
    <source>
        <dbReference type="PROSITE" id="PS51701"/>
    </source>
</evidence>
<keyword evidence="7" id="KW-0325">Glycoprotein</keyword>
<gene>
    <name evidence="9" type="ORF">BBBOND_0110910</name>
</gene>
<accession>A0A061D7E7</accession>
<proteinExistence type="predicted"/>
<dbReference type="KEGG" id="bbig:BBBOND_0110910"/>
<evidence type="ECO:0000313" key="9">
    <source>
        <dbReference type="EMBL" id="CDR94794.1"/>
    </source>
</evidence>
<dbReference type="Pfam" id="PF07422">
    <property type="entry name" value="s48_45"/>
    <property type="match status" value="1"/>
</dbReference>
<name>A0A061D7E7_BABBI</name>
<protein>
    <recommendedName>
        <fullName evidence="8">6-Cys domain-containing protein</fullName>
    </recommendedName>
</protein>
<evidence type="ECO:0000256" key="3">
    <source>
        <dbReference type="ARBA" id="ARBA00022475"/>
    </source>
</evidence>
<organism evidence="9 10">
    <name type="scientific">Babesia bigemina</name>
    <dbReference type="NCBI Taxonomy" id="5866"/>
    <lineage>
        <taxon>Eukaryota</taxon>
        <taxon>Sar</taxon>
        <taxon>Alveolata</taxon>
        <taxon>Apicomplexa</taxon>
        <taxon>Aconoidasida</taxon>
        <taxon>Piroplasmida</taxon>
        <taxon>Babesiidae</taxon>
        <taxon>Babesia</taxon>
    </lineage>
</organism>
<evidence type="ECO:0000256" key="4">
    <source>
        <dbReference type="ARBA" id="ARBA00022729"/>
    </source>
</evidence>
<dbReference type="Gene3D" id="2.60.40.2860">
    <property type="match status" value="1"/>
</dbReference>
<comment type="subcellular location">
    <subcellularLocation>
        <location evidence="1">Cell membrane</location>
    </subcellularLocation>
    <subcellularLocation>
        <location evidence="2">Cell surface</location>
    </subcellularLocation>
</comment>
<evidence type="ECO:0000256" key="5">
    <source>
        <dbReference type="ARBA" id="ARBA00023136"/>
    </source>
</evidence>
<evidence type="ECO:0000256" key="7">
    <source>
        <dbReference type="ARBA" id="ARBA00023180"/>
    </source>
</evidence>
<keyword evidence="6" id="KW-1015">Disulfide bond</keyword>
<dbReference type="GO" id="GO:0005886">
    <property type="term" value="C:plasma membrane"/>
    <property type="evidence" value="ECO:0007669"/>
    <property type="project" value="UniProtKB-SubCell"/>
</dbReference>
<evidence type="ECO:0000256" key="6">
    <source>
        <dbReference type="ARBA" id="ARBA00023157"/>
    </source>
</evidence>
<dbReference type="OrthoDB" id="365660at2759"/>
<evidence type="ECO:0000256" key="2">
    <source>
        <dbReference type="ARBA" id="ARBA00004241"/>
    </source>
</evidence>
<dbReference type="Proteomes" id="UP000033188">
    <property type="component" value="Chromosome 1"/>
</dbReference>
<dbReference type="InterPro" id="IPR010884">
    <property type="entry name" value="6_CYS_dom"/>
</dbReference>
<keyword evidence="4" id="KW-0732">Signal</keyword>
<dbReference type="RefSeq" id="XP_012766980.1">
    <property type="nucleotide sequence ID" value="XM_012911526.1"/>
</dbReference>
<dbReference type="EMBL" id="LK391707">
    <property type="protein sequence ID" value="CDR94794.1"/>
    <property type="molecule type" value="Genomic_DNA"/>
</dbReference>
<dbReference type="InterPro" id="IPR038160">
    <property type="entry name" value="6_CYS_dom_sf"/>
</dbReference>
<dbReference type="GO" id="GO:0009986">
    <property type="term" value="C:cell surface"/>
    <property type="evidence" value="ECO:0007669"/>
    <property type="project" value="UniProtKB-SubCell"/>
</dbReference>
<evidence type="ECO:0000313" key="10">
    <source>
        <dbReference type="Proteomes" id="UP000033188"/>
    </source>
</evidence>
<keyword evidence="3" id="KW-1003">Cell membrane</keyword>
<dbReference type="GeneID" id="24563335"/>
<dbReference type="VEuPathDB" id="PiroplasmaDB:BBBOND_0110910"/>
<sequence length="933" mass="106572">MLYSFRPIETFICDFGDPHDLLSNNAIVSCHTYFEFSEFPPVICPRVVNNTEYVWHPQPTKIENGYHNAYVGGNGKIRSVAIAEVVVTDRPVEFVTVQSNPSQSRLHFDIPRNEFYVINERRLIFICGPRDLFLSDILQRHLDRLESVTQMRQLLWNSVTPLAHELGVIGKGLGIFFLYRGETHLPLQGCGSRLSPLFNADYEVTVDPVTGTRSCVVDPMSNARIGFVCEGRIEPADCMKSLLDTDGKITIPHRPHFYWSFDHHRPWVVAQYFQKLAFPPFNGECKCVDPETSRVKARMELRSKTDYVCDIASKIFRHRIHPIRGPWCSVVLHPGSTLTIRFPIENGDTDPSQKDSPVSIRSRTPPNYLFKTEFRPKNLMTLRQLTTIYDDIYRDVIYHKVIAGDALEWDASNISRGEIKLKYRENKPLTLIRGLNLFFYHWTLKAINNYVFDNIRAVVNVSFAFTHHYKTVGCDRASHKVFDSEISKMYCSTKRWSNTIGQTYECTYNKQSSILWAGIHCLPDEVLMPDNCDSTGYDLKSNRITPLAGSLKTVMMKRILGFQLLRLDFRNNRPFSYACVCVDKRGYEKSRIVFDQSLSDRKTYTVRHKDAPKILVTHMLVPLSELGLPGGRTTPPELLMIQYIPRVPITLHVGTSLIISCNIEREAQYDSNNLRIRPMWLPRLHEYHHYTANYMADRSALVHTSHSDSLATTPGGFEVHTMMSTPAVHELGFKSNRGGIIISKNPIHIDFVPMTFVCGKYPKPSDFITINSEVSSPSTGNIVRSSVRYTWHVVEIHVETTDPYMQGCGVTYESDELFKPETPQLYDASGRQIGCKIDIQNAKEAAFYCPAPYVLDPPNCFDQIWVNGEVKNVSYVSKSFVASRSNHFVILRFDSELIGPGETLRQTPPLECRCVTIKGVILSTIQIENYYAK</sequence>
<evidence type="ECO:0000256" key="1">
    <source>
        <dbReference type="ARBA" id="ARBA00004236"/>
    </source>
</evidence>